<name>A0A2T0FGG0_9ASCO</name>
<gene>
    <name evidence="10" type="ORF">B9G98_01667</name>
</gene>
<sequence length="515" mass="57999">MEKYKRSKDRKIKTKDRKLRAYMDRTNDQFRRAAEQAAGTEELFLESTGFLEPENEMERTFKVTQREIAESVDKSTQAKQFNLSLDLFGPYQCDYSRTGNYLLLGGRKGHMASFNWKDGSLECELHVNETVHAVKYLQNDNQFFAAAQKKYTYIYDSTGTEVHKLKHHIEATHLEYLPYHYLMVSAGNTGFIKYQDVSTGQLVSEIRTKLGPTAALTQNRANAVIHAGHNNGTVTLWAPSMQTPLVKLLSCRGPVRSLAIDRSGNYMAVAGSDRSVKIWDIRNFKTLESYYSPTPASSLDISDTGLLAVGWGPHVQVWKDVLTRTGPKVSAPYMNHLLAGEQTERVRFAPFEDILGVGHSSGFSSLVIPGAGEANIDSMESNPFMYATRAGRRETEVRSLLEKLQPDMISLDPGDIGNVDRRSAAERLSAAQAQAAQEAAAQKEQDMLKPRTNVRGKNSAIRRLLRKKTKNVLDERKVRLQSALEHEKKAREKERRLAHGLELEKETGAALRRFK</sequence>
<dbReference type="InterPro" id="IPR012952">
    <property type="entry name" value="BING4_C_dom"/>
</dbReference>
<dbReference type="PANTHER" id="PTHR14085:SF3">
    <property type="entry name" value="WD REPEAT-CONTAINING PROTEIN 46"/>
    <property type="match status" value="1"/>
</dbReference>
<evidence type="ECO:0000256" key="3">
    <source>
        <dbReference type="ARBA" id="ARBA00022552"/>
    </source>
</evidence>
<evidence type="ECO:0000256" key="2">
    <source>
        <dbReference type="ARBA" id="ARBA00004604"/>
    </source>
</evidence>
<keyword evidence="3" id="KW-0698">rRNA processing</keyword>
<dbReference type="RefSeq" id="XP_024663993.1">
    <property type="nucleotide sequence ID" value="XM_024808225.1"/>
</dbReference>
<dbReference type="InterPro" id="IPR036322">
    <property type="entry name" value="WD40_repeat_dom_sf"/>
</dbReference>
<dbReference type="SMART" id="SM00320">
    <property type="entry name" value="WD40"/>
    <property type="match status" value="4"/>
</dbReference>
<dbReference type="OrthoDB" id="10251154at2759"/>
<dbReference type="STRING" id="45607.A0A2T0FGG0"/>
<dbReference type="InterPro" id="IPR015943">
    <property type="entry name" value="WD40/YVTN_repeat-like_dom_sf"/>
</dbReference>
<keyword evidence="4 8" id="KW-0853">WD repeat</keyword>
<comment type="subcellular location">
    <subcellularLocation>
        <location evidence="2">Nucleus</location>
        <location evidence="2">Nucleolus</location>
    </subcellularLocation>
</comment>
<proteinExistence type="predicted"/>
<evidence type="ECO:0000313" key="11">
    <source>
        <dbReference type="Proteomes" id="UP000238350"/>
    </source>
</evidence>
<dbReference type="AlphaFoldDB" id="A0A2T0FGG0"/>
<accession>A0A2T0FGG0</accession>
<dbReference type="EMBL" id="NDIQ01000001">
    <property type="protein sequence ID" value="PRT54047.1"/>
    <property type="molecule type" value="Genomic_DNA"/>
</dbReference>
<dbReference type="SUPFAM" id="SSF50978">
    <property type="entry name" value="WD40 repeat-like"/>
    <property type="match status" value="1"/>
</dbReference>
<evidence type="ECO:0000256" key="1">
    <source>
        <dbReference type="ARBA" id="ARBA00004099"/>
    </source>
</evidence>
<protein>
    <recommendedName>
        <fullName evidence="7">U three protein 7</fullName>
    </recommendedName>
</protein>
<dbReference type="GO" id="GO:0000462">
    <property type="term" value="P:maturation of SSU-rRNA from tricistronic rRNA transcript (SSU-rRNA, 5.8S rRNA, LSU-rRNA)"/>
    <property type="evidence" value="ECO:0007669"/>
    <property type="project" value="TreeGrafter"/>
</dbReference>
<dbReference type="InterPro" id="IPR040315">
    <property type="entry name" value="WDR46/Utp7"/>
</dbReference>
<comment type="function">
    <text evidence="1">Involved in nucleolar processing of pre-18S ribosomal RNA.</text>
</comment>
<keyword evidence="11" id="KW-1185">Reference proteome</keyword>
<dbReference type="GO" id="GO:0032040">
    <property type="term" value="C:small-subunit processome"/>
    <property type="evidence" value="ECO:0007669"/>
    <property type="project" value="TreeGrafter"/>
</dbReference>
<feature type="repeat" description="WD" evidence="8">
    <location>
        <begin position="248"/>
        <end position="289"/>
    </location>
</feature>
<evidence type="ECO:0000256" key="8">
    <source>
        <dbReference type="PROSITE-ProRule" id="PRU00221"/>
    </source>
</evidence>
<comment type="caution">
    <text evidence="10">The sequence shown here is derived from an EMBL/GenBank/DDBJ whole genome shotgun (WGS) entry which is preliminary data.</text>
</comment>
<dbReference type="Pfam" id="PF08149">
    <property type="entry name" value="BING4CT"/>
    <property type="match status" value="1"/>
</dbReference>
<dbReference type="PROSITE" id="PS50082">
    <property type="entry name" value="WD_REPEATS_2"/>
    <property type="match status" value="1"/>
</dbReference>
<dbReference type="FunFam" id="2.130.10.10:FF:000378">
    <property type="entry name" value="U3 small nucleolar RNA-associated protein 7"/>
    <property type="match status" value="1"/>
</dbReference>
<evidence type="ECO:0000313" key="10">
    <source>
        <dbReference type="EMBL" id="PRT54047.1"/>
    </source>
</evidence>
<dbReference type="SMART" id="SM01033">
    <property type="entry name" value="BING4CT"/>
    <property type="match status" value="1"/>
</dbReference>
<evidence type="ECO:0000256" key="4">
    <source>
        <dbReference type="ARBA" id="ARBA00022574"/>
    </source>
</evidence>
<dbReference type="PROSITE" id="PS50294">
    <property type="entry name" value="WD_REPEATS_REGION"/>
    <property type="match status" value="1"/>
</dbReference>
<dbReference type="GeneID" id="36515416"/>
<dbReference type="Gene3D" id="2.130.10.10">
    <property type="entry name" value="YVTN repeat-like/Quinoprotein amine dehydrogenase"/>
    <property type="match status" value="1"/>
</dbReference>
<evidence type="ECO:0000259" key="9">
    <source>
        <dbReference type="SMART" id="SM01033"/>
    </source>
</evidence>
<keyword evidence="6" id="KW-0539">Nucleus</keyword>
<feature type="domain" description="BING4 C-terminal" evidence="9">
    <location>
        <begin position="332"/>
        <end position="413"/>
    </location>
</feature>
<dbReference type="InterPro" id="IPR001680">
    <property type="entry name" value="WD40_rpt"/>
</dbReference>
<evidence type="ECO:0000256" key="7">
    <source>
        <dbReference type="ARBA" id="ARBA00076453"/>
    </source>
</evidence>
<reference evidence="10 11" key="1">
    <citation type="submission" date="2017-04" db="EMBL/GenBank/DDBJ databases">
        <title>Genome sequencing of [Candida] sorbophila.</title>
        <authorList>
            <person name="Ahn J.O."/>
        </authorList>
    </citation>
    <scope>NUCLEOTIDE SEQUENCE [LARGE SCALE GENOMIC DNA]</scope>
    <source>
        <strain evidence="10 11">DS02</strain>
    </source>
</reference>
<organism evidence="10 11">
    <name type="scientific">Wickerhamiella sorbophila</name>
    <dbReference type="NCBI Taxonomy" id="45607"/>
    <lineage>
        <taxon>Eukaryota</taxon>
        <taxon>Fungi</taxon>
        <taxon>Dikarya</taxon>
        <taxon>Ascomycota</taxon>
        <taxon>Saccharomycotina</taxon>
        <taxon>Dipodascomycetes</taxon>
        <taxon>Dipodascales</taxon>
        <taxon>Trichomonascaceae</taxon>
        <taxon>Wickerhamiella</taxon>
    </lineage>
</organism>
<dbReference type="Pfam" id="PF00400">
    <property type="entry name" value="WD40"/>
    <property type="match status" value="1"/>
</dbReference>
<keyword evidence="5" id="KW-0677">Repeat</keyword>
<dbReference type="GO" id="GO:0030686">
    <property type="term" value="C:90S preribosome"/>
    <property type="evidence" value="ECO:0007669"/>
    <property type="project" value="TreeGrafter"/>
</dbReference>
<dbReference type="PANTHER" id="PTHR14085">
    <property type="entry name" value="WD-REPEAT PROTEIN BING4"/>
    <property type="match status" value="1"/>
</dbReference>
<evidence type="ECO:0000256" key="5">
    <source>
        <dbReference type="ARBA" id="ARBA00022737"/>
    </source>
</evidence>
<evidence type="ECO:0000256" key="6">
    <source>
        <dbReference type="ARBA" id="ARBA00023242"/>
    </source>
</evidence>
<dbReference type="Proteomes" id="UP000238350">
    <property type="component" value="Unassembled WGS sequence"/>
</dbReference>